<dbReference type="AlphaFoldDB" id="A0A0E4CR41"/>
<dbReference type="Proteomes" id="UP000199251">
    <property type="component" value="Unassembled WGS sequence"/>
</dbReference>
<gene>
    <name evidence="1" type="ORF">BN1232_05727</name>
</gene>
<dbReference type="STRING" id="141349.BN1232_05727"/>
<protein>
    <submittedName>
        <fullName evidence="1">Uncharacterized protein</fullName>
    </submittedName>
</protein>
<sequence>MNDLIPNLGELAQLLEKDSDAAQLVAAFSADSLPEAQAKLRKIASGWEGRDERENSTGEALS</sequence>
<organism evidence="1 2">
    <name type="scientific">Mycobacterium lentiflavum</name>
    <dbReference type="NCBI Taxonomy" id="141349"/>
    <lineage>
        <taxon>Bacteria</taxon>
        <taxon>Bacillati</taxon>
        <taxon>Actinomycetota</taxon>
        <taxon>Actinomycetes</taxon>
        <taxon>Mycobacteriales</taxon>
        <taxon>Mycobacteriaceae</taxon>
        <taxon>Mycobacterium</taxon>
        <taxon>Mycobacterium simiae complex</taxon>
    </lineage>
</organism>
<name>A0A0E4CR41_MYCLN</name>
<evidence type="ECO:0000313" key="1">
    <source>
        <dbReference type="EMBL" id="CQD22754.1"/>
    </source>
</evidence>
<evidence type="ECO:0000313" key="2">
    <source>
        <dbReference type="Proteomes" id="UP000199251"/>
    </source>
</evidence>
<accession>A0A0E4CR41</accession>
<dbReference type="RefSeq" id="WP_139043352.1">
    <property type="nucleotide sequence ID" value="NZ_CTEE01000001.1"/>
</dbReference>
<proteinExistence type="predicted"/>
<reference evidence="1 2" key="1">
    <citation type="submission" date="2015-03" db="EMBL/GenBank/DDBJ databases">
        <authorList>
            <person name="Urmite Genomes"/>
        </authorList>
    </citation>
    <scope>NUCLEOTIDE SEQUENCE [LARGE SCALE GENOMIC DNA]</scope>
    <source>
        <strain evidence="1 2">CSUR P1491</strain>
    </source>
</reference>
<dbReference type="EMBL" id="CTEE01000001">
    <property type="protein sequence ID" value="CQD22754.1"/>
    <property type="molecule type" value="Genomic_DNA"/>
</dbReference>